<name>A0A2K9IW20_9BACI</name>
<dbReference type="InterPro" id="IPR024419">
    <property type="entry name" value="YvrJ"/>
</dbReference>
<reference evidence="3" key="1">
    <citation type="submission" date="2016-11" db="EMBL/GenBank/DDBJ databases">
        <title>Complete genome sequence of Virgibacillus pantothenticus 21D, a halophilic bacterium isolated from the deep hypersaline anoxic basin Discovery in the Mediterranean Sea.</title>
        <authorList>
            <person name="Zeaiter Z."/>
            <person name="Booth J.M."/>
            <person name="Prosdocimi E.M."/>
            <person name="Mapelli F."/>
            <person name="Fusi M."/>
            <person name="Daffonchio D."/>
            <person name="Borin S."/>
            <person name="Crotti E."/>
        </authorList>
    </citation>
    <scope>NUCLEOTIDE SEQUENCE [LARGE SCALE GENOMIC DNA]</scope>
    <source>
        <strain evidence="3">21D</strain>
    </source>
</reference>
<keyword evidence="1" id="KW-0812">Transmembrane</keyword>
<evidence type="ECO:0000313" key="2">
    <source>
        <dbReference type="EMBL" id="AUJ23966.1"/>
    </source>
</evidence>
<evidence type="ECO:0000313" key="3">
    <source>
        <dbReference type="Proteomes" id="UP000234237"/>
    </source>
</evidence>
<dbReference type="Pfam" id="PF12841">
    <property type="entry name" value="YvrJ"/>
    <property type="match status" value="1"/>
</dbReference>
<keyword evidence="1" id="KW-1133">Transmembrane helix</keyword>
<dbReference type="EMBL" id="CP018622">
    <property type="protein sequence ID" value="AUJ23966.1"/>
    <property type="molecule type" value="Genomic_DNA"/>
</dbReference>
<dbReference type="Proteomes" id="UP000234237">
    <property type="component" value="Chromosome"/>
</dbReference>
<proteinExistence type="predicted"/>
<evidence type="ECO:0000256" key="1">
    <source>
        <dbReference type="SAM" id="Phobius"/>
    </source>
</evidence>
<accession>A0A2K9IW20</accession>
<gene>
    <name evidence="2" type="ORF">A21D_00854</name>
</gene>
<keyword evidence="1" id="KW-0472">Membrane</keyword>
<organism evidence="2 3">
    <name type="scientific">Virgibacillus dokdonensis</name>
    <dbReference type="NCBI Taxonomy" id="302167"/>
    <lineage>
        <taxon>Bacteria</taxon>
        <taxon>Bacillati</taxon>
        <taxon>Bacillota</taxon>
        <taxon>Bacilli</taxon>
        <taxon>Bacillales</taxon>
        <taxon>Bacillaceae</taxon>
        <taxon>Virgibacillus</taxon>
    </lineage>
</organism>
<protein>
    <submittedName>
        <fullName evidence="2">YvrJ protein family protein</fullName>
    </submittedName>
</protein>
<feature type="transmembrane region" description="Helical" evidence="1">
    <location>
        <begin position="6"/>
        <end position="22"/>
    </location>
</feature>
<dbReference type="STRING" id="302167.GCA_900166595_03726"/>
<dbReference type="KEGG" id="vpn:A21D_00854"/>
<sequence>MDMWIAFITEVGFPMAVTFYLLHRIEGKLNLIIATIYELAEKMSQSFKGVSYTACTIGKQKTPRLIVLT</sequence>
<dbReference type="AlphaFoldDB" id="A0A2K9IW20"/>